<evidence type="ECO:0000256" key="2">
    <source>
        <dbReference type="ARBA" id="ARBA00007599"/>
    </source>
</evidence>
<accession>A9WEE4</accession>
<gene>
    <name evidence="11" type="ordered locus">Caur_1991</name>
</gene>
<dbReference type="InterPro" id="IPR027417">
    <property type="entry name" value="P-loop_NTPase"/>
</dbReference>
<dbReference type="Gene3D" id="3.40.50.300">
    <property type="entry name" value="P-loop containing nucleotide triphosphate hydrolases"/>
    <property type="match status" value="1"/>
</dbReference>
<evidence type="ECO:0000256" key="7">
    <source>
        <dbReference type="ARBA" id="ARBA00022741"/>
    </source>
</evidence>
<evidence type="ECO:0000256" key="4">
    <source>
        <dbReference type="ARBA" id="ARBA00022490"/>
    </source>
</evidence>
<keyword evidence="7" id="KW-0547">Nucleotide-binding</keyword>
<dbReference type="AlphaFoldDB" id="A9WEE4"/>
<dbReference type="InParanoid" id="A9WEE4"/>
<dbReference type="NCBIfam" id="TIGR00150">
    <property type="entry name" value="T6A_YjeE"/>
    <property type="match status" value="1"/>
</dbReference>
<evidence type="ECO:0000256" key="8">
    <source>
        <dbReference type="ARBA" id="ARBA00022840"/>
    </source>
</evidence>
<dbReference type="SMR" id="A9WEE4"/>
<dbReference type="PATRIC" id="fig|324602.8.peg.2260"/>
<dbReference type="PANTHER" id="PTHR33540:SF2">
    <property type="entry name" value="TRNA THREONYLCARBAMOYLADENOSINE BIOSYNTHESIS PROTEIN TSAE"/>
    <property type="match status" value="1"/>
</dbReference>
<dbReference type="GO" id="GO:0005524">
    <property type="term" value="F:ATP binding"/>
    <property type="evidence" value="ECO:0007669"/>
    <property type="project" value="UniProtKB-KW"/>
</dbReference>
<name>A9WEE4_CHLAA</name>
<keyword evidence="8" id="KW-0067">ATP-binding</keyword>
<keyword evidence="4" id="KW-0963">Cytoplasm</keyword>
<evidence type="ECO:0000256" key="1">
    <source>
        <dbReference type="ARBA" id="ARBA00004496"/>
    </source>
</evidence>
<evidence type="ECO:0000256" key="9">
    <source>
        <dbReference type="ARBA" id="ARBA00022842"/>
    </source>
</evidence>
<dbReference type="GO" id="GO:0005737">
    <property type="term" value="C:cytoplasm"/>
    <property type="evidence" value="ECO:0007669"/>
    <property type="project" value="UniProtKB-SubCell"/>
</dbReference>
<evidence type="ECO:0000256" key="10">
    <source>
        <dbReference type="ARBA" id="ARBA00032441"/>
    </source>
</evidence>
<keyword evidence="6" id="KW-0479">Metal-binding</keyword>
<comment type="similarity">
    <text evidence="2">Belongs to the TsaE family.</text>
</comment>
<dbReference type="KEGG" id="cau:Caur_1991"/>
<keyword evidence="12" id="KW-1185">Reference proteome</keyword>
<keyword evidence="5" id="KW-0819">tRNA processing</keyword>
<evidence type="ECO:0000256" key="5">
    <source>
        <dbReference type="ARBA" id="ARBA00022694"/>
    </source>
</evidence>
<dbReference type="Pfam" id="PF02367">
    <property type="entry name" value="TsaE"/>
    <property type="match status" value="1"/>
</dbReference>
<dbReference type="STRING" id="324602.Caur_1991"/>
<organism evidence="11 12">
    <name type="scientific">Chloroflexus aurantiacus (strain ATCC 29366 / DSM 635 / J-10-fl)</name>
    <dbReference type="NCBI Taxonomy" id="324602"/>
    <lineage>
        <taxon>Bacteria</taxon>
        <taxon>Bacillati</taxon>
        <taxon>Chloroflexota</taxon>
        <taxon>Chloroflexia</taxon>
        <taxon>Chloroflexales</taxon>
        <taxon>Chloroflexineae</taxon>
        <taxon>Chloroflexaceae</taxon>
        <taxon>Chloroflexus</taxon>
    </lineage>
</organism>
<dbReference type="FunCoup" id="A9WEE4">
    <property type="interactions" value="412"/>
</dbReference>
<proteinExistence type="inferred from homology"/>
<dbReference type="Proteomes" id="UP000002008">
    <property type="component" value="Chromosome"/>
</dbReference>
<protein>
    <recommendedName>
        <fullName evidence="3">tRNA threonylcarbamoyladenosine biosynthesis protein TsaE</fullName>
    </recommendedName>
    <alternativeName>
        <fullName evidence="10">t(6)A37 threonylcarbamoyladenosine biosynthesis protein TsaE</fullName>
    </alternativeName>
</protein>
<reference evidence="12" key="1">
    <citation type="journal article" date="2011" name="BMC Genomics">
        <title>Complete genome sequence of the filamentous anoxygenic phototrophic bacterium Chloroflexus aurantiacus.</title>
        <authorList>
            <person name="Tang K.H."/>
            <person name="Barry K."/>
            <person name="Chertkov O."/>
            <person name="Dalin E."/>
            <person name="Han C.S."/>
            <person name="Hauser L.J."/>
            <person name="Honchak B.M."/>
            <person name="Karbach L.E."/>
            <person name="Land M.L."/>
            <person name="Lapidus A."/>
            <person name="Larimer F.W."/>
            <person name="Mikhailova N."/>
            <person name="Pitluck S."/>
            <person name="Pierson B.K."/>
            <person name="Blankenship R.E."/>
        </authorList>
    </citation>
    <scope>NUCLEOTIDE SEQUENCE [LARGE SCALE GENOMIC DNA]</scope>
    <source>
        <strain evidence="12">ATCC 29366 / DSM 635 / J-10-fl</strain>
    </source>
</reference>
<evidence type="ECO:0000256" key="3">
    <source>
        <dbReference type="ARBA" id="ARBA00019010"/>
    </source>
</evidence>
<dbReference type="eggNOG" id="COG0802">
    <property type="taxonomic scope" value="Bacteria"/>
</dbReference>
<keyword evidence="9" id="KW-0460">Magnesium</keyword>
<sequence length="194" mass="21923">MQGQGTAYPQFFHARLWYNRAMTDQLLSAAQTPHDLDFISHSPTQTERIGARLGHLLRAGDLVLLSGQLGAGKTHLIKGIARGLGYDGLVTSPTFVLINEYRADAAHGRLPIYHVDLYRVRDVTELITIGLDELWLSEGICLIEWPERAATAMPAEHLHIVLSHVSETKRQIRLTPRGMRYRELLLRFKEETFG</sequence>
<comment type="subcellular location">
    <subcellularLocation>
        <location evidence="1">Cytoplasm</location>
    </subcellularLocation>
</comment>
<evidence type="ECO:0000256" key="6">
    <source>
        <dbReference type="ARBA" id="ARBA00022723"/>
    </source>
</evidence>
<dbReference type="GO" id="GO:0002949">
    <property type="term" value="P:tRNA threonylcarbamoyladenosine modification"/>
    <property type="evidence" value="ECO:0000318"/>
    <property type="project" value="GO_Central"/>
</dbReference>
<evidence type="ECO:0000313" key="12">
    <source>
        <dbReference type="Proteomes" id="UP000002008"/>
    </source>
</evidence>
<dbReference type="EMBL" id="CP000909">
    <property type="protein sequence ID" value="ABY35206.1"/>
    <property type="molecule type" value="Genomic_DNA"/>
</dbReference>
<dbReference type="EnsemblBacteria" id="ABY35206">
    <property type="protein sequence ID" value="ABY35206"/>
    <property type="gene ID" value="Caur_1991"/>
</dbReference>
<dbReference type="HOGENOM" id="CLU_087829_3_0_0"/>
<evidence type="ECO:0000313" key="11">
    <source>
        <dbReference type="EMBL" id="ABY35206.1"/>
    </source>
</evidence>
<dbReference type="GO" id="GO:0046872">
    <property type="term" value="F:metal ion binding"/>
    <property type="evidence" value="ECO:0007669"/>
    <property type="project" value="UniProtKB-KW"/>
</dbReference>
<dbReference type="InterPro" id="IPR003442">
    <property type="entry name" value="T6A_TsaE"/>
</dbReference>
<dbReference type="SUPFAM" id="SSF52540">
    <property type="entry name" value="P-loop containing nucleoside triphosphate hydrolases"/>
    <property type="match status" value="1"/>
</dbReference>
<dbReference type="PANTHER" id="PTHR33540">
    <property type="entry name" value="TRNA THREONYLCARBAMOYLADENOSINE BIOSYNTHESIS PROTEIN TSAE"/>
    <property type="match status" value="1"/>
</dbReference>